<feature type="repeat" description="PPR" evidence="7">
    <location>
        <begin position="87"/>
        <end position="121"/>
    </location>
</feature>
<feature type="repeat" description="PPR" evidence="7">
    <location>
        <begin position="189"/>
        <end position="223"/>
    </location>
</feature>
<dbReference type="GO" id="GO:0009451">
    <property type="term" value="P:RNA modification"/>
    <property type="evidence" value="ECO:0007669"/>
    <property type="project" value="InterPro"/>
</dbReference>
<dbReference type="InterPro" id="IPR011990">
    <property type="entry name" value="TPR-like_helical_dom_sf"/>
</dbReference>
<dbReference type="InterPro" id="IPR002885">
    <property type="entry name" value="PPR_rpt"/>
</dbReference>
<comment type="caution">
    <text evidence="8">The sequence shown here is derived from an EMBL/GenBank/DDBJ whole genome shotgun (WGS) entry which is preliminary data.</text>
</comment>
<keyword evidence="2" id="KW-0812">Transmembrane</keyword>
<dbReference type="EMBL" id="JACMSC010000008">
    <property type="protein sequence ID" value="KAG6509914.1"/>
    <property type="molecule type" value="Genomic_DNA"/>
</dbReference>
<gene>
    <name evidence="8" type="ORF">ZIOFF_027922</name>
</gene>
<dbReference type="GO" id="GO:0046872">
    <property type="term" value="F:metal ion binding"/>
    <property type="evidence" value="ECO:0007669"/>
    <property type="project" value="UniProtKB-KW"/>
</dbReference>
<dbReference type="FunFam" id="1.25.40.10:FF:000090">
    <property type="entry name" value="Pentatricopeptide repeat-containing protein, chloroplastic"/>
    <property type="match status" value="1"/>
</dbReference>
<comment type="subcellular location">
    <subcellularLocation>
        <location evidence="1">Membrane</location>
        <topology evidence="1">Multi-pass membrane protein</topology>
    </subcellularLocation>
</comment>
<name>A0A8J5GZ49_ZINOF</name>
<dbReference type="GO" id="GO:0016020">
    <property type="term" value="C:membrane"/>
    <property type="evidence" value="ECO:0007669"/>
    <property type="project" value="UniProtKB-SubCell"/>
</dbReference>
<evidence type="ECO:0000313" key="8">
    <source>
        <dbReference type="EMBL" id="KAG6509914.1"/>
    </source>
</evidence>
<dbReference type="PANTHER" id="PTHR47926:SF347">
    <property type="entry name" value="PENTATRICOPEPTIDE REPEAT-CONTAINING PROTEIN"/>
    <property type="match status" value="1"/>
</dbReference>
<accession>A0A8J5GZ49</accession>
<feature type="repeat" description="PPR" evidence="7">
    <location>
        <begin position="291"/>
        <end position="325"/>
    </location>
</feature>
<evidence type="ECO:0000256" key="2">
    <source>
        <dbReference type="ARBA" id="ARBA00022692"/>
    </source>
</evidence>
<keyword evidence="4" id="KW-1133">Transmembrane helix</keyword>
<evidence type="ECO:0000256" key="5">
    <source>
        <dbReference type="ARBA" id="ARBA00023136"/>
    </source>
</evidence>
<dbReference type="GO" id="GO:0009725">
    <property type="term" value="P:response to hormone"/>
    <property type="evidence" value="ECO:0007669"/>
    <property type="project" value="UniProtKB-ARBA"/>
</dbReference>
<dbReference type="PANTHER" id="PTHR47926">
    <property type="entry name" value="PENTATRICOPEPTIDE REPEAT-CONTAINING PROTEIN"/>
    <property type="match status" value="1"/>
</dbReference>
<dbReference type="Proteomes" id="UP000734854">
    <property type="component" value="Unassembled WGS sequence"/>
</dbReference>
<dbReference type="AlphaFoldDB" id="A0A8J5GZ49"/>
<evidence type="ECO:0000256" key="6">
    <source>
        <dbReference type="PIRSR" id="PIRSR604254-1"/>
    </source>
</evidence>
<feature type="binding site" evidence="6">
    <location>
        <position position="602"/>
    </location>
    <ligand>
        <name>Zn(2+)</name>
        <dbReference type="ChEBI" id="CHEBI:29105"/>
    </ligand>
</feature>
<evidence type="ECO:0008006" key="10">
    <source>
        <dbReference type="Google" id="ProtNLM"/>
    </source>
</evidence>
<evidence type="ECO:0000256" key="3">
    <source>
        <dbReference type="ARBA" id="ARBA00022737"/>
    </source>
</evidence>
<keyword evidence="5" id="KW-0472">Membrane</keyword>
<dbReference type="Pfam" id="PF01535">
    <property type="entry name" value="PPR"/>
    <property type="match status" value="7"/>
</dbReference>
<feature type="repeat" description="PPR" evidence="7">
    <location>
        <begin position="392"/>
        <end position="426"/>
    </location>
</feature>
<dbReference type="Pfam" id="PF03006">
    <property type="entry name" value="HlyIII"/>
    <property type="match status" value="1"/>
</dbReference>
<reference evidence="8 9" key="1">
    <citation type="submission" date="2020-08" db="EMBL/GenBank/DDBJ databases">
        <title>Plant Genome Project.</title>
        <authorList>
            <person name="Zhang R.-G."/>
        </authorList>
    </citation>
    <scope>NUCLEOTIDE SEQUENCE [LARGE SCALE GENOMIC DNA]</scope>
    <source>
        <tissue evidence="8">Rhizome</tissue>
    </source>
</reference>
<evidence type="ECO:0000256" key="7">
    <source>
        <dbReference type="PROSITE-ProRule" id="PRU00708"/>
    </source>
</evidence>
<dbReference type="InterPro" id="IPR046960">
    <property type="entry name" value="PPR_At4g14850-like_plant"/>
</dbReference>
<dbReference type="NCBIfam" id="TIGR00756">
    <property type="entry name" value="PPR"/>
    <property type="match status" value="3"/>
</dbReference>
<organism evidence="8 9">
    <name type="scientific">Zingiber officinale</name>
    <name type="common">Ginger</name>
    <name type="synonym">Amomum zingiber</name>
    <dbReference type="NCBI Taxonomy" id="94328"/>
    <lineage>
        <taxon>Eukaryota</taxon>
        <taxon>Viridiplantae</taxon>
        <taxon>Streptophyta</taxon>
        <taxon>Embryophyta</taxon>
        <taxon>Tracheophyta</taxon>
        <taxon>Spermatophyta</taxon>
        <taxon>Magnoliopsida</taxon>
        <taxon>Liliopsida</taxon>
        <taxon>Zingiberales</taxon>
        <taxon>Zingiberaceae</taxon>
        <taxon>Zingiber</taxon>
    </lineage>
</organism>
<dbReference type="InterPro" id="IPR004254">
    <property type="entry name" value="AdipoR/HlyIII-related"/>
</dbReference>
<keyword evidence="3" id="KW-0677">Repeat</keyword>
<dbReference type="PROSITE" id="PS51375">
    <property type="entry name" value="PPR"/>
    <property type="match status" value="4"/>
</dbReference>
<sequence>MASEALLFYRQLHSHGLRGALAFLPSLVKASASAPHHLHFALQLHCVLLKTGLASDLVTTNSLITMYSKQSRVCCACKLFDTMPMRDSVTWHAMVSCYIGNQRFLESMDMYLRMTSAGFSPKPELTASVVSACGRAGKLSFGKAIHARCVVTKDVDISVLLVTSFTDMYSRCSDLVSALKVFDRMAERNVVCWTAMISGSSSNGRYDISIELLRGMVMDGIKPNRATIVSVLPACGALGSLDHGKELHGYVFRHGFDSEPQVIGALIGMYGRSKGTLHLAILLFERAKTKDVVTWSSMMALSNRHGDYFGTLRLFQAMQHDGVQANSVTLLALIGSCIGLTSTLLGRAVHGYTLKCNLFSEICVGNSLIDMYAKCGCPECSVCIFTEMQEKDLVSYSSMILSYGLQGLGYDALNLFTEMLHLGIQPDGITLLAVLSACNHSGLVDEGMRLFENARRDHGTLLSLEHYACLLDLLGRSGRLEDACEVISSMPMEPSPRILSSLVSACRSACRFEDAKKLALRLIDLEPENAANHTLLSSVCAEAGDWFRVEEIRRQIKTYGTCMLTTMETAMAVAYASGATVYVSRIPKRWCPREFDLVGHSHQIFHVLVLVGAHDDLLQ</sequence>
<dbReference type="Gene3D" id="1.25.40.10">
    <property type="entry name" value="Tetratricopeptide repeat domain"/>
    <property type="match status" value="4"/>
</dbReference>
<keyword evidence="6" id="KW-0862">Zinc</keyword>
<evidence type="ECO:0000256" key="4">
    <source>
        <dbReference type="ARBA" id="ARBA00022989"/>
    </source>
</evidence>
<evidence type="ECO:0000256" key="1">
    <source>
        <dbReference type="ARBA" id="ARBA00004141"/>
    </source>
</evidence>
<dbReference type="InterPro" id="IPR046848">
    <property type="entry name" value="E_motif"/>
</dbReference>
<dbReference type="GO" id="GO:0003723">
    <property type="term" value="F:RNA binding"/>
    <property type="evidence" value="ECO:0007669"/>
    <property type="project" value="InterPro"/>
</dbReference>
<proteinExistence type="predicted"/>
<keyword evidence="6" id="KW-0479">Metal-binding</keyword>
<evidence type="ECO:0000313" key="9">
    <source>
        <dbReference type="Proteomes" id="UP000734854"/>
    </source>
</evidence>
<feature type="binding site" evidence="6">
    <location>
        <position position="606"/>
    </location>
    <ligand>
        <name>Zn(2+)</name>
        <dbReference type="ChEBI" id="CHEBI:29105"/>
    </ligand>
</feature>
<protein>
    <recommendedName>
        <fullName evidence="10">Pentatricopeptide repeat-containing protein</fullName>
    </recommendedName>
</protein>
<dbReference type="GO" id="GO:0009744">
    <property type="term" value="P:response to sucrose"/>
    <property type="evidence" value="ECO:0007669"/>
    <property type="project" value="UniProtKB-ARBA"/>
</dbReference>
<keyword evidence="9" id="KW-1185">Reference proteome</keyword>
<dbReference type="Pfam" id="PF20431">
    <property type="entry name" value="E_motif"/>
    <property type="match status" value="1"/>
</dbReference>